<feature type="compositionally biased region" description="Acidic residues" evidence="1">
    <location>
        <begin position="153"/>
        <end position="164"/>
    </location>
</feature>
<gene>
    <name evidence="2" type="ORF">PHJA_002424400</name>
</gene>
<dbReference type="PANTHER" id="PTHR33828:SF2">
    <property type="entry name" value="NUCLEOLIN"/>
    <property type="match status" value="1"/>
</dbReference>
<protein>
    <submittedName>
        <fullName evidence="2">Uncharacterized protein</fullName>
    </submittedName>
</protein>
<organism evidence="2 3">
    <name type="scientific">Phtheirospermum japonicum</name>
    <dbReference type="NCBI Taxonomy" id="374723"/>
    <lineage>
        <taxon>Eukaryota</taxon>
        <taxon>Viridiplantae</taxon>
        <taxon>Streptophyta</taxon>
        <taxon>Embryophyta</taxon>
        <taxon>Tracheophyta</taxon>
        <taxon>Spermatophyta</taxon>
        <taxon>Magnoliopsida</taxon>
        <taxon>eudicotyledons</taxon>
        <taxon>Gunneridae</taxon>
        <taxon>Pentapetalae</taxon>
        <taxon>asterids</taxon>
        <taxon>lamiids</taxon>
        <taxon>Lamiales</taxon>
        <taxon>Orobanchaceae</taxon>
        <taxon>Orobanchaceae incertae sedis</taxon>
        <taxon>Phtheirospermum</taxon>
    </lineage>
</organism>
<keyword evidence="3" id="KW-1185">Reference proteome</keyword>
<evidence type="ECO:0000313" key="3">
    <source>
        <dbReference type="Proteomes" id="UP000653305"/>
    </source>
</evidence>
<evidence type="ECO:0000313" key="2">
    <source>
        <dbReference type="EMBL" id="GFQ02805.1"/>
    </source>
</evidence>
<dbReference type="EMBL" id="BMAC01000776">
    <property type="protein sequence ID" value="GFQ02805.1"/>
    <property type="molecule type" value="Genomic_DNA"/>
</dbReference>
<dbReference type="PANTHER" id="PTHR33828">
    <property type="entry name" value="OS05G0596200 PROTEIN"/>
    <property type="match status" value="1"/>
</dbReference>
<dbReference type="AlphaFoldDB" id="A0A830D2Z1"/>
<feature type="region of interest" description="Disordered" evidence="1">
    <location>
        <begin position="1"/>
        <end position="50"/>
    </location>
</feature>
<comment type="caution">
    <text evidence="2">The sequence shown here is derived from an EMBL/GenBank/DDBJ whole genome shotgun (WGS) entry which is preliminary data.</text>
</comment>
<dbReference type="Proteomes" id="UP000653305">
    <property type="component" value="Unassembled WGS sequence"/>
</dbReference>
<feature type="region of interest" description="Disordered" evidence="1">
    <location>
        <begin position="111"/>
        <end position="177"/>
    </location>
</feature>
<name>A0A830D2Z1_9LAMI</name>
<reference evidence="2" key="1">
    <citation type="submission" date="2020-07" db="EMBL/GenBank/DDBJ databases">
        <title>Ethylene signaling mediates host invasion by parasitic plants.</title>
        <authorList>
            <person name="Yoshida S."/>
        </authorList>
    </citation>
    <scope>NUCLEOTIDE SEQUENCE</scope>
    <source>
        <strain evidence="2">Okayama</strain>
    </source>
</reference>
<sequence>MQKRKKEEEAEKTKKKGGKADENKDVKKRERKVFDLPGQKRDPPEERDPLRIFYETLYKQVPASEMAAIWMMETGLLPKDEAKKVFDRKLKKAQQLKLSSPMKTVVTVKRKANSITIEKKSATSPVSSTQKKKTTPTSASKAASKKRKSKDESSEDEDDDDDFVVDTKKLKKKQRVS</sequence>
<dbReference type="OrthoDB" id="361835at2759"/>
<proteinExistence type="predicted"/>
<evidence type="ECO:0000256" key="1">
    <source>
        <dbReference type="SAM" id="MobiDB-lite"/>
    </source>
</evidence>
<accession>A0A830D2Z1</accession>